<sequence length="250" mass="26953">MLVVSDQLPFFLIPMTKKLPLLLSLLASIVLTGSYSKGAIAQPTNQAKVSTTTVQLAATETQTKPGIKLTVQDLPAGFQPLSPEVATVIATQLEAFKEKLNLANIKTEDVFAFINPDTLQVIVGMTANLPTQTDQARFDASLQDLKKPAVQEQMVAELKEQLKSLPQVPVEVVSYNTLTDMDKLATTSTGLQVGVNIIGQSVNMDLGVFRRENVGALTAVLYMKGDQPALSITDAARKLDSKIIQSTANR</sequence>
<dbReference type="EMBL" id="CP003620">
    <property type="protein sequence ID" value="AFZ14597.1"/>
    <property type="molecule type" value="Genomic_DNA"/>
</dbReference>
<name>K9W4C9_9CYAN</name>
<accession>K9W4C9</accession>
<dbReference type="eggNOG" id="ENOG5032WVT">
    <property type="taxonomic scope" value="Bacteria"/>
</dbReference>
<dbReference type="HOGENOM" id="CLU_1198127_0_0_3"/>
<reference evidence="1 2" key="1">
    <citation type="submission" date="2012-06" db="EMBL/GenBank/DDBJ databases">
        <title>Finished chromosome of genome of Crinalium epipsammum PCC 9333.</title>
        <authorList>
            <consortium name="US DOE Joint Genome Institute"/>
            <person name="Gugger M."/>
            <person name="Coursin T."/>
            <person name="Rippka R."/>
            <person name="Tandeau De Marsac N."/>
            <person name="Huntemann M."/>
            <person name="Wei C.-L."/>
            <person name="Han J."/>
            <person name="Detter J.C."/>
            <person name="Han C."/>
            <person name="Tapia R."/>
            <person name="Davenport K."/>
            <person name="Daligault H."/>
            <person name="Erkkila T."/>
            <person name="Gu W."/>
            <person name="Munk A.C.C."/>
            <person name="Teshima H."/>
            <person name="Xu Y."/>
            <person name="Chain P."/>
            <person name="Chen A."/>
            <person name="Krypides N."/>
            <person name="Mavromatis K."/>
            <person name="Markowitz V."/>
            <person name="Szeto E."/>
            <person name="Ivanova N."/>
            <person name="Mikhailova N."/>
            <person name="Ovchinnikova G."/>
            <person name="Pagani I."/>
            <person name="Pati A."/>
            <person name="Goodwin L."/>
            <person name="Peters L."/>
            <person name="Pitluck S."/>
            <person name="Woyke T."/>
            <person name="Kerfeld C."/>
        </authorList>
    </citation>
    <scope>NUCLEOTIDE SEQUENCE [LARGE SCALE GENOMIC DNA]</scope>
    <source>
        <strain evidence="1 2">PCC 9333</strain>
    </source>
</reference>
<dbReference type="Proteomes" id="UP000010472">
    <property type="component" value="Chromosome"/>
</dbReference>
<gene>
    <name evidence="1" type="ORF">Cri9333_3787</name>
</gene>
<keyword evidence="2" id="KW-1185">Reference proteome</keyword>
<dbReference type="KEGG" id="cep:Cri9333_3787"/>
<organism evidence="1 2">
    <name type="scientific">Crinalium epipsammum PCC 9333</name>
    <dbReference type="NCBI Taxonomy" id="1173022"/>
    <lineage>
        <taxon>Bacteria</taxon>
        <taxon>Bacillati</taxon>
        <taxon>Cyanobacteriota</taxon>
        <taxon>Cyanophyceae</taxon>
        <taxon>Gomontiellales</taxon>
        <taxon>Gomontiellaceae</taxon>
        <taxon>Crinalium</taxon>
    </lineage>
</organism>
<evidence type="ECO:0000313" key="1">
    <source>
        <dbReference type="EMBL" id="AFZ14597.1"/>
    </source>
</evidence>
<proteinExistence type="predicted"/>
<dbReference type="AlphaFoldDB" id="K9W4C9"/>
<protein>
    <submittedName>
        <fullName evidence="1">Uncharacterized protein</fullName>
    </submittedName>
</protein>
<evidence type="ECO:0000313" key="2">
    <source>
        <dbReference type="Proteomes" id="UP000010472"/>
    </source>
</evidence>